<evidence type="ECO:0000313" key="3">
    <source>
        <dbReference type="EMBL" id="GMR54873.1"/>
    </source>
</evidence>
<organism evidence="3 4">
    <name type="scientific">Pristionchus mayeri</name>
    <dbReference type="NCBI Taxonomy" id="1317129"/>
    <lineage>
        <taxon>Eukaryota</taxon>
        <taxon>Metazoa</taxon>
        <taxon>Ecdysozoa</taxon>
        <taxon>Nematoda</taxon>
        <taxon>Chromadorea</taxon>
        <taxon>Rhabditida</taxon>
        <taxon>Rhabditina</taxon>
        <taxon>Diplogasteromorpha</taxon>
        <taxon>Diplogasteroidea</taxon>
        <taxon>Neodiplogasteridae</taxon>
        <taxon>Pristionchus</taxon>
    </lineage>
</organism>
<proteinExistence type="predicted"/>
<sequence length="94" mass="10796">DTIVILILCFLICVVVLLLYQLVYTLLTDDFRFFEAIPGFLGLIRFGQAVDHTFFERFSYFKHRMDTCTSSASDLDDDVSTLSDADPEHGEYKT</sequence>
<feature type="region of interest" description="Disordered" evidence="1">
    <location>
        <begin position="69"/>
        <end position="94"/>
    </location>
</feature>
<feature type="non-terminal residue" evidence="3">
    <location>
        <position position="1"/>
    </location>
</feature>
<evidence type="ECO:0000256" key="1">
    <source>
        <dbReference type="SAM" id="MobiDB-lite"/>
    </source>
</evidence>
<keyword evidence="2" id="KW-0812">Transmembrane</keyword>
<feature type="transmembrane region" description="Helical" evidence="2">
    <location>
        <begin position="5"/>
        <end position="24"/>
    </location>
</feature>
<keyword evidence="2" id="KW-0472">Membrane</keyword>
<protein>
    <submittedName>
        <fullName evidence="3">Uncharacterized protein</fullName>
    </submittedName>
</protein>
<evidence type="ECO:0000256" key="2">
    <source>
        <dbReference type="SAM" id="Phobius"/>
    </source>
</evidence>
<dbReference type="EMBL" id="BTRK01000005">
    <property type="protein sequence ID" value="GMR54873.1"/>
    <property type="molecule type" value="Genomic_DNA"/>
</dbReference>
<feature type="non-terminal residue" evidence="3">
    <location>
        <position position="94"/>
    </location>
</feature>
<gene>
    <name evidence="3" type="ORF">PMAYCL1PPCAC_25068</name>
</gene>
<keyword evidence="4" id="KW-1185">Reference proteome</keyword>
<keyword evidence="2" id="KW-1133">Transmembrane helix</keyword>
<dbReference type="Proteomes" id="UP001328107">
    <property type="component" value="Unassembled WGS sequence"/>
</dbReference>
<evidence type="ECO:0000313" key="4">
    <source>
        <dbReference type="Proteomes" id="UP001328107"/>
    </source>
</evidence>
<reference evidence="4" key="1">
    <citation type="submission" date="2022-10" db="EMBL/GenBank/DDBJ databases">
        <title>Genome assembly of Pristionchus species.</title>
        <authorList>
            <person name="Yoshida K."/>
            <person name="Sommer R.J."/>
        </authorList>
    </citation>
    <scope>NUCLEOTIDE SEQUENCE [LARGE SCALE GENOMIC DNA]</scope>
    <source>
        <strain evidence="4">RS5460</strain>
    </source>
</reference>
<name>A0AAN5D1L1_9BILA</name>
<dbReference type="AlphaFoldDB" id="A0AAN5D1L1"/>
<accession>A0AAN5D1L1</accession>
<comment type="caution">
    <text evidence="3">The sequence shown here is derived from an EMBL/GenBank/DDBJ whole genome shotgun (WGS) entry which is preliminary data.</text>
</comment>